<dbReference type="PANTHER" id="PTHR30461">
    <property type="entry name" value="DNA-INVERTASE FROM LAMBDOID PROPHAGE"/>
    <property type="match status" value="1"/>
</dbReference>
<proteinExistence type="predicted"/>
<dbReference type="EMBL" id="JAGGJX010000008">
    <property type="protein sequence ID" value="MBP1856379.1"/>
    <property type="molecule type" value="Genomic_DNA"/>
</dbReference>
<evidence type="ECO:0000259" key="3">
    <source>
        <dbReference type="PROSITE" id="PS51736"/>
    </source>
</evidence>
<evidence type="ECO:0000313" key="5">
    <source>
        <dbReference type="Proteomes" id="UP000767291"/>
    </source>
</evidence>
<evidence type="ECO:0000256" key="1">
    <source>
        <dbReference type="ARBA" id="ARBA00023125"/>
    </source>
</evidence>
<gene>
    <name evidence="4" type="ORF">J2Z43_002831</name>
</gene>
<keyword evidence="2" id="KW-0233">DNA recombination</keyword>
<keyword evidence="5" id="KW-1185">Reference proteome</keyword>
<dbReference type="Pfam" id="PF00239">
    <property type="entry name" value="Resolvase"/>
    <property type="match status" value="1"/>
</dbReference>
<sequence>MEGIHIKKIYGYCRISRPTQNIDRQIRNIKELYDEAIIVEEIYTGTKIVGREKWNQLVKQVESGDTIVFDSVSRMSRDAEKGFELYQELFQRNVELIFLKEQHINTSTYKKAKEKSIPMTGTSIDKILEGVNGFLLELAREQIKLAFKQSEKEVKDLQKRTSEGIKTAKLNGKQIGQAKGSKLITKKSILFKKEILKYSKDFKGSLSDKDTIKLLGISRNTYYKYKKELSHELQEKQYE</sequence>
<dbReference type="InterPro" id="IPR050639">
    <property type="entry name" value="SSR_resolvase"/>
</dbReference>
<comment type="caution">
    <text evidence="4">The sequence shown here is derived from an EMBL/GenBank/DDBJ whole genome shotgun (WGS) entry which is preliminary data.</text>
</comment>
<dbReference type="PROSITE" id="PS51736">
    <property type="entry name" value="RECOMBINASES_3"/>
    <property type="match status" value="1"/>
</dbReference>
<accession>A0ABS4EEM1</accession>
<feature type="domain" description="Resolvase/invertase-type recombinase catalytic" evidence="3">
    <location>
        <begin position="8"/>
        <end position="172"/>
    </location>
</feature>
<evidence type="ECO:0000313" key="4">
    <source>
        <dbReference type="EMBL" id="MBP1856379.1"/>
    </source>
</evidence>
<keyword evidence="1" id="KW-0238">DNA-binding</keyword>
<dbReference type="SMART" id="SM00857">
    <property type="entry name" value="Resolvase"/>
    <property type="match status" value="1"/>
</dbReference>
<reference evidence="4 5" key="1">
    <citation type="submission" date="2021-03" db="EMBL/GenBank/DDBJ databases">
        <title>Genomic Encyclopedia of Type Strains, Phase IV (KMG-IV): sequencing the most valuable type-strain genomes for metagenomic binning, comparative biology and taxonomic classification.</title>
        <authorList>
            <person name="Goeker M."/>
        </authorList>
    </citation>
    <scope>NUCLEOTIDE SEQUENCE [LARGE SCALE GENOMIC DNA]</scope>
    <source>
        <strain evidence="4 5">DSM 1289</strain>
    </source>
</reference>
<organism evidence="4 5">
    <name type="scientific">Metaclostridioides mangenotii</name>
    <dbReference type="NCBI Taxonomy" id="1540"/>
    <lineage>
        <taxon>Bacteria</taxon>
        <taxon>Bacillati</taxon>
        <taxon>Bacillota</taxon>
        <taxon>Clostridia</taxon>
        <taxon>Peptostreptococcales</taxon>
        <taxon>Peptostreptococcaceae</taxon>
        <taxon>Metaclostridioides</taxon>
    </lineage>
</organism>
<name>A0ABS4EEM1_9FIRM</name>
<dbReference type="PANTHER" id="PTHR30461:SF2">
    <property type="entry name" value="SERINE RECOMBINASE PINE-RELATED"/>
    <property type="match status" value="1"/>
</dbReference>
<dbReference type="Proteomes" id="UP000767291">
    <property type="component" value="Unassembled WGS sequence"/>
</dbReference>
<dbReference type="InterPro" id="IPR036162">
    <property type="entry name" value="Resolvase-like_N_sf"/>
</dbReference>
<protein>
    <submittedName>
        <fullName evidence="4">DNA invertase Pin-like site-specific DNA recombinase</fullName>
    </submittedName>
</protein>
<dbReference type="SUPFAM" id="SSF53041">
    <property type="entry name" value="Resolvase-like"/>
    <property type="match status" value="1"/>
</dbReference>
<dbReference type="Gene3D" id="3.40.50.1390">
    <property type="entry name" value="Resolvase, N-terminal catalytic domain"/>
    <property type="match status" value="1"/>
</dbReference>
<evidence type="ECO:0000256" key="2">
    <source>
        <dbReference type="ARBA" id="ARBA00023172"/>
    </source>
</evidence>
<dbReference type="CDD" id="cd03768">
    <property type="entry name" value="SR_ResInv"/>
    <property type="match status" value="1"/>
</dbReference>
<dbReference type="InterPro" id="IPR006119">
    <property type="entry name" value="Resolv_N"/>
</dbReference>
<dbReference type="RefSeq" id="WP_234926413.1">
    <property type="nucleotide sequence ID" value="NZ_BAAACS010000005.1"/>
</dbReference>